<dbReference type="InterPro" id="IPR036420">
    <property type="entry name" value="BRCT_dom_sf"/>
</dbReference>
<comment type="caution">
    <text evidence="7">The sequence shown here is derived from an EMBL/GenBank/DDBJ whole genome shotgun (WGS) entry which is preliminary data.</text>
</comment>
<dbReference type="PANTHER" id="PTHR23196:SF34">
    <property type="entry name" value="MEDIATOR OF DNA DAMAGE CHECKPOINT PROTEIN 1"/>
    <property type="match status" value="1"/>
</dbReference>
<dbReference type="Pfam" id="PF16589">
    <property type="entry name" value="BRCT_2"/>
    <property type="match status" value="1"/>
</dbReference>
<keyword evidence="8" id="KW-1185">Reference proteome</keyword>
<feature type="domain" description="BRCT" evidence="6">
    <location>
        <begin position="20"/>
        <end position="102"/>
    </location>
</feature>
<dbReference type="OrthoDB" id="342264at2759"/>
<evidence type="ECO:0000259" key="6">
    <source>
        <dbReference type="Pfam" id="PF16589"/>
    </source>
</evidence>
<evidence type="ECO:0000313" key="7">
    <source>
        <dbReference type="EMBL" id="CAG5118782.1"/>
    </source>
</evidence>
<dbReference type="GO" id="GO:0005634">
    <property type="term" value="C:nucleus"/>
    <property type="evidence" value="ECO:0007669"/>
    <property type="project" value="UniProtKB-SubCell"/>
</dbReference>
<dbReference type="Gene3D" id="3.40.50.10190">
    <property type="entry name" value="BRCT domain"/>
    <property type="match status" value="1"/>
</dbReference>
<dbReference type="Proteomes" id="UP000678393">
    <property type="component" value="Unassembled WGS sequence"/>
</dbReference>
<sequence length="122" mass="13459">MEKQYKFSLATSISKAQAGQLLAGYKVHVTRSVKPDPSQMQDILKFAGAQYMKSMPSKPQDKLVVISCAEDQPLCLPAIKAGIPVVGTEFILTGILRQELDLESFSLFQDEAKSQKKAVQKK</sequence>
<evidence type="ECO:0000256" key="2">
    <source>
        <dbReference type="ARBA" id="ARBA00022553"/>
    </source>
</evidence>
<reference evidence="7" key="1">
    <citation type="submission" date="2021-04" db="EMBL/GenBank/DDBJ databases">
        <authorList>
            <consortium name="Molecular Ecology Group"/>
        </authorList>
    </citation>
    <scope>NUCLEOTIDE SEQUENCE</scope>
</reference>
<keyword evidence="3" id="KW-0227">DNA damage</keyword>
<dbReference type="InterPro" id="IPR051579">
    <property type="entry name" value="DDR_Transcriptional_Reg"/>
</dbReference>
<keyword evidence="5" id="KW-0539">Nucleus</keyword>
<dbReference type="InterPro" id="IPR001357">
    <property type="entry name" value="BRCT_dom"/>
</dbReference>
<name>A0A8S3YT97_9EUPU</name>
<dbReference type="CDD" id="cd18441">
    <property type="entry name" value="BRCT_MDC1_rpt2"/>
    <property type="match status" value="1"/>
</dbReference>
<dbReference type="GO" id="GO:0006281">
    <property type="term" value="P:DNA repair"/>
    <property type="evidence" value="ECO:0007669"/>
    <property type="project" value="UniProtKB-KW"/>
</dbReference>
<evidence type="ECO:0000256" key="3">
    <source>
        <dbReference type="ARBA" id="ARBA00022763"/>
    </source>
</evidence>
<evidence type="ECO:0000313" key="8">
    <source>
        <dbReference type="Proteomes" id="UP000678393"/>
    </source>
</evidence>
<evidence type="ECO:0000256" key="5">
    <source>
        <dbReference type="ARBA" id="ARBA00023242"/>
    </source>
</evidence>
<keyword evidence="2" id="KW-0597">Phosphoprotein</keyword>
<evidence type="ECO:0000256" key="4">
    <source>
        <dbReference type="ARBA" id="ARBA00023204"/>
    </source>
</evidence>
<dbReference type="PANTHER" id="PTHR23196">
    <property type="entry name" value="PAX TRANSCRIPTION ACTIVATION DOMAIN INTERACTING PROTEIN"/>
    <property type="match status" value="1"/>
</dbReference>
<dbReference type="AlphaFoldDB" id="A0A8S3YT97"/>
<dbReference type="SUPFAM" id="SSF52113">
    <property type="entry name" value="BRCT domain"/>
    <property type="match status" value="1"/>
</dbReference>
<dbReference type="EMBL" id="CAJHNH020000607">
    <property type="protein sequence ID" value="CAG5118782.1"/>
    <property type="molecule type" value="Genomic_DNA"/>
</dbReference>
<organism evidence="7 8">
    <name type="scientific">Candidula unifasciata</name>
    <dbReference type="NCBI Taxonomy" id="100452"/>
    <lineage>
        <taxon>Eukaryota</taxon>
        <taxon>Metazoa</taxon>
        <taxon>Spiralia</taxon>
        <taxon>Lophotrochozoa</taxon>
        <taxon>Mollusca</taxon>
        <taxon>Gastropoda</taxon>
        <taxon>Heterobranchia</taxon>
        <taxon>Euthyneura</taxon>
        <taxon>Panpulmonata</taxon>
        <taxon>Eupulmonata</taxon>
        <taxon>Stylommatophora</taxon>
        <taxon>Helicina</taxon>
        <taxon>Helicoidea</taxon>
        <taxon>Geomitridae</taxon>
        <taxon>Candidula</taxon>
    </lineage>
</organism>
<protein>
    <recommendedName>
        <fullName evidence="6">BRCT domain-containing protein</fullName>
    </recommendedName>
</protein>
<proteinExistence type="predicted"/>
<comment type="subcellular location">
    <subcellularLocation>
        <location evidence="1">Nucleus</location>
    </subcellularLocation>
</comment>
<evidence type="ECO:0000256" key="1">
    <source>
        <dbReference type="ARBA" id="ARBA00004123"/>
    </source>
</evidence>
<accession>A0A8S3YT97</accession>
<gene>
    <name evidence="7" type="ORF">CUNI_LOCUS4340</name>
</gene>
<keyword evidence="4" id="KW-0234">DNA repair</keyword>